<dbReference type="PROSITE" id="PS50931">
    <property type="entry name" value="HTH_LYSR"/>
    <property type="match status" value="1"/>
</dbReference>
<dbReference type="HOGENOM" id="CLU_039613_6_4_11"/>
<evidence type="ECO:0000256" key="1">
    <source>
        <dbReference type="ARBA" id="ARBA00009437"/>
    </source>
</evidence>
<dbReference type="Gene3D" id="3.40.190.10">
    <property type="entry name" value="Periplasmic binding protein-like II"/>
    <property type="match status" value="2"/>
</dbReference>
<dbReference type="InterPro" id="IPR005119">
    <property type="entry name" value="LysR_subst-bd"/>
</dbReference>
<evidence type="ECO:0000256" key="4">
    <source>
        <dbReference type="ARBA" id="ARBA00023163"/>
    </source>
</evidence>
<dbReference type="InterPro" id="IPR000847">
    <property type="entry name" value="LysR_HTH_N"/>
</dbReference>
<dbReference type="EMBL" id="HE804045">
    <property type="protein sequence ID" value="CCH27956.1"/>
    <property type="molecule type" value="Genomic_DNA"/>
</dbReference>
<dbReference type="PATRIC" id="fig|1179773.3.peg.632"/>
<dbReference type="PANTHER" id="PTHR30346">
    <property type="entry name" value="TRANSCRIPTIONAL DUAL REGULATOR HCAR-RELATED"/>
    <property type="match status" value="1"/>
</dbReference>
<feature type="domain" description="HTH lysR-type" evidence="5">
    <location>
        <begin position="1"/>
        <end position="60"/>
    </location>
</feature>
<reference evidence="6 7" key="1">
    <citation type="journal article" date="2012" name="BMC Genomics">
        <title>Complete genome sequence of Saccharothrix espanaensis DSM 44229T and comparison to the other completely sequenced Pseudonocardiaceae.</title>
        <authorList>
            <person name="Strobel T."/>
            <person name="Al-Dilaimi A."/>
            <person name="Blom J."/>
            <person name="Gessner A."/>
            <person name="Kalinowski J."/>
            <person name="Luzhetska M."/>
            <person name="Puhler A."/>
            <person name="Szczepanowski R."/>
            <person name="Bechthold A."/>
            <person name="Ruckert C."/>
        </authorList>
    </citation>
    <scope>NUCLEOTIDE SEQUENCE [LARGE SCALE GENOMIC DNA]</scope>
    <source>
        <strain evidence="7">ATCC 51144 / DSM 44229 / JCM 9112 / NBRC 15066 / NRRL 15764</strain>
    </source>
</reference>
<evidence type="ECO:0000256" key="3">
    <source>
        <dbReference type="ARBA" id="ARBA00023125"/>
    </source>
</evidence>
<organism evidence="6 7">
    <name type="scientific">Saccharothrix espanaensis (strain ATCC 51144 / DSM 44229 / JCM 9112 / NBRC 15066 / NRRL 15764)</name>
    <dbReference type="NCBI Taxonomy" id="1179773"/>
    <lineage>
        <taxon>Bacteria</taxon>
        <taxon>Bacillati</taxon>
        <taxon>Actinomycetota</taxon>
        <taxon>Actinomycetes</taxon>
        <taxon>Pseudonocardiales</taxon>
        <taxon>Pseudonocardiaceae</taxon>
        <taxon>Saccharothrix</taxon>
    </lineage>
</organism>
<dbReference type="AlphaFoldDB" id="K0JQL1"/>
<evidence type="ECO:0000313" key="7">
    <source>
        <dbReference type="Proteomes" id="UP000006281"/>
    </source>
</evidence>
<proteinExistence type="inferred from homology"/>
<dbReference type="SUPFAM" id="SSF46785">
    <property type="entry name" value="Winged helix' DNA-binding domain"/>
    <property type="match status" value="1"/>
</dbReference>
<dbReference type="KEGG" id="sesp:BN6_06270"/>
<sequence length="312" mass="32980">MELEVRHLRFVEAIGAAGSLTRAAAALGVSQPALTSQLHRIEHALGGLLFDRGRHGARPTALGEVVLTHAREVLGALDGLRRAVDRLPGGPLLRVGVLPTALARQLGGTAAAAVPDRVVDLSVVQSRAEALAALRDGRLDLALHVDFPDRECVAPPGVGITPLGWEPVFVLVPDAHPAAGRAEPALADLAGSTWLTSRHGDDEFARHLVDRCGPVVLQAVEELVVAELVRRGADVVVPLQPLDTGSTIPGRIHAVEGSPLRIRHLLLWSEAVDPAVVDRIHAGLVAAYRRVAPAGCRIPGWFDRNPGWLGSP</sequence>
<dbReference type="InterPro" id="IPR036390">
    <property type="entry name" value="WH_DNA-bd_sf"/>
</dbReference>
<protein>
    <recommendedName>
        <fullName evidence="5">HTH lysR-type domain-containing protein</fullName>
    </recommendedName>
</protein>
<dbReference type="Proteomes" id="UP000006281">
    <property type="component" value="Chromosome"/>
</dbReference>
<evidence type="ECO:0000259" key="5">
    <source>
        <dbReference type="PROSITE" id="PS50931"/>
    </source>
</evidence>
<dbReference type="PRINTS" id="PR00039">
    <property type="entry name" value="HTHLYSR"/>
</dbReference>
<evidence type="ECO:0000256" key="2">
    <source>
        <dbReference type="ARBA" id="ARBA00023015"/>
    </source>
</evidence>
<dbReference type="GO" id="GO:0003700">
    <property type="term" value="F:DNA-binding transcription factor activity"/>
    <property type="evidence" value="ECO:0007669"/>
    <property type="project" value="InterPro"/>
</dbReference>
<dbReference type="eggNOG" id="COG0583">
    <property type="taxonomic scope" value="Bacteria"/>
</dbReference>
<keyword evidence="4" id="KW-0804">Transcription</keyword>
<dbReference type="GO" id="GO:0032993">
    <property type="term" value="C:protein-DNA complex"/>
    <property type="evidence" value="ECO:0007669"/>
    <property type="project" value="TreeGrafter"/>
</dbReference>
<keyword evidence="7" id="KW-1185">Reference proteome</keyword>
<keyword evidence="2" id="KW-0805">Transcription regulation</keyword>
<keyword evidence="3" id="KW-0238">DNA-binding</keyword>
<dbReference type="BioCyc" id="SESP1179773:BN6_RS03090-MONOMER"/>
<dbReference type="OrthoDB" id="3181812at2"/>
<dbReference type="PANTHER" id="PTHR30346:SF30">
    <property type="entry name" value="SMALL NEUTRAL PROTEASE REGULATORY PROTEIN"/>
    <property type="match status" value="1"/>
</dbReference>
<dbReference type="Pfam" id="PF03466">
    <property type="entry name" value="LysR_substrate"/>
    <property type="match status" value="1"/>
</dbReference>
<gene>
    <name evidence="6" type="ordered locus">BN6_06270</name>
</gene>
<dbReference type="STRING" id="1179773.BN6_06270"/>
<dbReference type="GO" id="GO:0003677">
    <property type="term" value="F:DNA binding"/>
    <property type="evidence" value="ECO:0007669"/>
    <property type="project" value="UniProtKB-KW"/>
</dbReference>
<dbReference type="Pfam" id="PF00126">
    <property type="entry name" value="HTH_1"/>
    <property type="match status" value="1"/>
</dbReference>
<name>K0JQL1_SACES</name>
<accession>K0JQL1</accession>
<comment type="similarity">
    <text evidence="1">Belongs to the LysR transcriptional regulatory family.</text>
</comment>
<dbReference type="SUPFAM" id="SSF53850">
    <property type="entry name" value="Periplasmic binding protein-like II"/>
    <property type="match status" value="1"/>
</dbReference>
<dbReference type="RefSeq" id="WP_015098070.1">
    <property type="nucleotide sequence ID" value="NC_019673.1"/>
</dbReference>
<dbReference type="InterPro" id="IPR036388">
    <property type="entry name" value="WH-like_DNA-bd_sf"/>
</dbReference>
<evidence type="ECO:0000313" key="6">
    <source>
        <dbReference type="EMBL" id="CCH27956.1"/>
    </source>
</evidence>
<dbReference type="Gene3D" id="1.10.10.10">
    <property type="entry name" value="Winged helix-like DNA-binding domain superfamily/Winged helix DNA-binding domain"/>
    <property type="match status" value="1"/>
</dbReference>